<dbReference type="EC" id="5.2.1.8" evidence="4"/>
<feature type="compositionally biased region" description="Basic and acidic residues" evidence="10">
    <location>
        <begin position="269"/>
        <end position="280"/>
    </location>
</feature>
<organism evidence="13">
    <name type="scientific">uncultured Chloroflexia bacterium</name>
    <dbReference type="NCBI Taxonomy" id="1672391"/>
    <lineage>
        <taxon>Bacteria</taxon>
        <taxon>Bacillati</taxon>
        <taxon>Chloroflexota</taxon>
        <taxon>Chloroflexia</taxon>
        <taxon>environmental samples</taxon>
    </lineage>
</organism>
<evidence type="ECO:0000259" key="12">
    <source>
        <dbReference type="Pfam" id="PF05698"/>
    </source>
</evidence>
<evidence type="ECO:0000256" key="6">
    <source>
        <dbReference type="ARBA" id="ARBA00022618"/>
    </source>
</evidence>
<dbReference type="EMBL" id="CADCTR010003146">
    <property type="protein sequence ID" value="CAA9384297.1"/>
    <property type="molecule type" value="Genomic_DNA"/>
</dbReference>
<proteinExistence type="inferred from homology"/>
<name>A0A6J4NCZ3_9CHLR</name>
<dbReference type="InterPro" id="IPR027304">
    <property type="entry name" value="Trigger_fact/SurA_dom_sf"/>
</dbReference>
<feature type="domain" description="Trigger factor ribosome-binding bacterial" evidence="11">
    <location>
        <begin position="1"/>
        <end position="140"/>
    </location>
</feature>
<evidence type="ECO:0000259" key="11">
    <source>
        <dbReference type="Pfam" id="PF05697"/>
    </source>
</evidence>
<dbReference type="SUPFAM" id="SSF109998">
    <property type="entry name" value="Triger factor/SurA peptide-binding domain-like"/>
    <property type="match status" value="1"/>
</dbReference>
<comment type="similarity">
    <text evidence="3">Belongs to the FKBP-type PPIase family. Tig subfamily.</text>
</comment>
<keyword evidence="7" id="KW-0143">Chaperone</keyword>
<dbReference type="SUPFAM" id="SSF54534">
    <property type="entry name" value="FKBP-like"/>
    <property type="match status" value="1"/>
</dbReference>
<dbReference type="InterPro" id="IPR005215">
    <property type="entry name" value="Trig_fac"/>
</dbReference>
<evidence type="ECO:0000256" key="3">
    <source>
        <dbReference type="ARBA" id="ARBA00005464"/>
    </source>
</evidence>
<dbReference type="GO" id="GO:0015031">
    <property type="term" value="P:protein transport"/>
    <property type="evidence" value="ECO:0007669"/>
    <property type="project" value="InterPro"/>
</dbReference>
<evidence type="ECO:0000256" key="2">
    <source>
        <dbReference type="ARBA" id="ARBA00004496"/>
    </source>
</evidence>
<dbReference type="AlphaFoldDB" id="A0A6J4NCZ3"/>
<keyword evidence="13" id="KW-0413">Isomerase</keyword>
<dbReference type="PANTHER" id="PTHR30560">
    <property type="entry name" value="TRIGGER FACTOR CHAPERONE AND PEPTIDYL-PROLYL CIS/TRANS ISOMERASE"/>
    <property type="match status" value="1"/>
</dbReference>
<dbReference type="InterPro" id="IPR008881">
    <property type="entry name" value="Trigger_fac_ribosome-bd_bac"/>
</dbReference>
<evidence type="ECO:0000256" key="8">
    <source>
        <dbReference type="ARBA" id="ARBA00023306"/>
    </source>
</evidence>
<dbReference type="Pfam" id="PF05698">
    <property type="entry name" value="Trigger_C"/>
    <property type="match status" value="1"/>
</dbReference>
<gene>
    <name evidence="13" type="ORF">AVDCRST_MAG93-9370</name>
</gene>
<dbReference type="GO" id="GO:0051083">
    <property type="term" value="P:'de novo' cotranslational protein folding"/>
    <property type="evidence" value="ECO:0007669"/>
    <property type="project" value="TreeGrafter"/>
</dbReference>
<dbReference type="PIRSF" id="PIRSF003095">
    <property type="entry name" value="Trigger_factor"/>
    <property type="match status" value="1"/>
</dbReference>
<dbReference type="InterPro" id="IPR008880">
    <property type="entry name" value="Trigger_fac_C"/>
</dbReference>
<dbReference type="Pfam" id="PF05697">
    <property type="entry name" value="Trigger_N"/>
    <property type="match status" value="1"/>
</dbReference>
<keyword evidence="8" id="KW-0131">Cell cycle</keyword>
<dbReference type="GO" id="GO:0005737">
    <property type="term" value="C:cytoplasm"/>
    <property type="evidence" value="ECO:0007669"/>
    <property type="project" value="UniProtKB-SubCell"/>
</dbReference>
<reference evidence="13" key="1">
    <citation type="submission" date="2020-02" db="EMBL/GenBank/DDBJ databases">
        <authorList>
            <person name="Meier V. D."/>
        </authorList>
    </citation>
    <scope>NUCLEOTIDE SEQUENCE</scope>
    <source>
        <strain evidence="13">AVDCRST_MAG93</strain>
    </source>
</reference>
<evidence type="ECO:0000313" key="13">
    <source>
        <dbReference type="EMBL" id="CAA9384297.1"/>
    </source>
</evidence>
<evidence type="ECO:0000256" key="4">
    <source>
        <dbReference type="ARBA" id="ARBA00013194"/>
    </source>
</evidence>
<feature type="non-terminal residue" evidence="13">
    <location>
        <position position="413"/>
    </location>
</feature>
<feature type="region of interest" description="Disordered" evidence="10">
    <location>
        <begin position="150"/>
        <end position="280"/>
    </location>
</feature>
<accession>A0A6J4NCZ3</accession>
<evidence type="ECO:0000256" key="10">
    <source>
        <dbReference type="SAM" id="MobiDB-lite"/>
    </source>
</evidence>
<evidence type="ECO:0000256" key="7">
    <source>
        <dbReference type="ARBA" id="ARBA00023186"/>
    </source>
</evidence>
<sequence length="413" mass="47145">MKVTTERLPKSVIALDIELDQQQVEKGLDRAARKLSQQFRIPGFRPGKAPRFIVENYLGRERIMEEASDDLINKSFQEALKEAQLTPVGKANLESLEEQPFRFRVTIPVEPTVSLPEYRSYRLPYEPEPISEETVQRLLDSQREQHAVIRELDEPRPAQPGDMLTVTMTSDLDDEGDEDDEDELELDDEDDAEFVDEVEDATEDDEGDEDGDTDTDVPEAAFADEVEDDDLEDVDDEDDEDVELALDEDEDDEDDEDEDEEDDEEGDDESHQLALDESRVRPEIYQALLGAQPGDTREVTIVHGDDDEDENLRGRTVTYTIDVKNVQERLLPEWDELPTLSSFEGDVEAMRVANRQRLERASADRARGNLVNAFIERAMAETSLEVPDAMVEERATELFHQQVSQFSRYGITE</sequence>
<dbReference type="SUPFAM" id="SSF102735">
    <property type="entry name" value="Trigger factor ribosome-binding domain"/>
    <property type="match status" value="1"/>
</dbReference>
<dbReference type="GO" id="GO:0044183">
    <property type="term" value="F:protein folding chaperone"/>
    <property type="evidence" value="ECO:0007669"/>
    <property type="project" value="TreeGrafter"/>
</dbReference>
<feature type="compositionally biased region" description="Acidic residues" evidence="10">
    <location>
        <begin position="171"/>
        <end position="268"/>
    </location>
</feature>
<dbReference type="InterPro" id="IPR046357">
    <property type="entry name" value="PPIase_dom_sf"/>
</dbReference>
<protein>
    <recommendedName>
        <fullName evidence="5">Trigger factor</fullName>
        <ecNumber evidence="4">5.2.1.8</ecNumber>
    </recommendedName>
    <alternativeName>
        <fullName evidence="9">PPIase</fullName>
    </alternativeName>
</protein>
<evidence type="ECO:0000256" key="1">
    <source>
        <dbReference type="ARBA" id="ARBA00000971"/>
    </source>
</evidence>
<dbReference type="PANTHER" id="PTHR30560:SF3">
    <property type="entry name" value="TRIGGER FACTOR-LIKE PROTEIN TIG, CHLOROPLASTIC"/>
    <property type="match status" value="1"/>
</dbReference>
<keyword evidence="6 13" id="KW-0132">Cell division</keyword>
<comment type="subcellular location">
    <subcellularLocation>
        <location evidence="2">Cytoplasm</location>
    </subcellularLocation>
</comment>
<evidence type="ECO:0000256" key="9">
    <source>
        <dbReference type="ARBA" id="ARBA00029986"/>
    </source>
</evidence>
<dbReference type="GO" id="GO:0043335">
    <property type="term" value="P:protein unfolding"/>
    <property type="evidence" value="ECO:0007669"/>
    <property type="project" value="TreeGrafter"/>
</dbReference>
<dbReference type="Gene3D" id="3.30.70.1050">
    <property type="entry name" value="Trigger factor ribosome-binding domain"/>
    <property type="match status" value="1"/>
</dbReference>
<dbReference type="GO" id="GO:0051301">
    <property type="term" value="P:cell division"/>
    <property type="evidence" value="ECO:0007669"/>
    <property type="project" value="UniProtKB-KW"/>
</dbReference>
<dbReference type="GO" id="GO:0003755">
    <property type="term" value="F:peptidyl-prolyl cis-trans isomerase activity"/>
    <property type="evidence" value="ECO:0007669"/>
    <property type="project" value="UniProtKB-EC"/>
</dbReference>
<comment type="catalytic activity">
    <reaction evidence="1">
        <text>[protein]-peptidylproline (omega=180) = [protein]-peptidylproline (omega=0)</text>
        <dbReference type="Rhea" id="RHEA:16237"/>
        <dbReference type="Rhea" id="RHEA-COMP:10747"/>
        <dbReference type="Rhea" id="RHEA-COMP:10748"/>
        <dbReference type="ChEBI" id="CHEBI:83833"/>
        <dbReference type="ChEBI" id="CHEBI:83834"/>
        <dbReference type="EC" id="5.2.1.8"/>
    </reaction>
</comment>
<dbReference type="InterPro" id="IPR036611">
    <property type="entry name" value="Trigger_fac_ribosome-bd_sf"/>
</dbReference>
<dbReference type="GO" id="GO:0043022">
    <property type="term" value="F:ribosome binding"/>
    <property type="evidence" value="ECO:0007669"/>
    <property type="project" value="TreeGrafter"/>
</dbReference>
<evidence type="ECO:0000256" key="5">
    <source>
        <dbReference type="ARBA" id="ARBA00016902"/>
    </source>
</evidence>
<feature type="domain" description="Trigger factor C-terminal" evidence="12">
    <location>
        <begin position="347"/>
        <end position="412"/>
    </location>
</feature>
<dbReference type="Gene3D" id="3.10.50.40">
    <property type="match status" value="1"/>
</dbReference>